<comment type="caution">
    <text evidence="1">The sequence shown here is derived from an EMBL/GenBank/DDBJ whole genome shotgun (WGS) entry which is preliminary data.</text>
</comment>
<proteinExistence type="predicted"/>
<protein>
    <recommendedName>
        <fullName evidence="3">Alpha/beta hydrolase family protein DUF900</fullName>
    </recommendedName>
</protein>
<sequence>MSRSTQPNDGLTGLRPVVTPPPFGVMPNAAHQDALGFMKADTFALAVVEFDDQGRCYDRAQLDKVSDRVETMRTGREDVILLLFVHGWKHDARSDDPNLSSFRVVLAQTAAYERSSAAAAGGAPRPVMGIFVGWRGLTAYGPGDIVADTAFWGRQAAGHRVAVGSVRELFGRLRHYRNSRLKNGGAPLLVIAGHSFGGMIVYSALAQSLIESASAPVETVIAAFADLVVLANPAIEGARYLPIYDLVSSSAFKGRTNVQLPVFVCVQATNDQPVGTFFPIGNFANRLEEATIGGLEERCVTHAIGFIDEFRTHKIAGPDGNAPFVLTPPQIEQADPFWVVAAAKAVIDGHSGIWQAPFLSFLKALVFQQVARSQATTIAAASLNDAIVARSEKEPGTGGNLADFAKEIGL</sequence>
<evidence type="ECO:0000313" key="1">
    <source>
        <dbReference type="EMBL" id="PTQ62288.1"/>
    </source>
</evidence>
<evidence type="ECO:0008006" key="3">
    <source>
        <dbReference type="Google" id="ProtNLM"/>
    </source>
</evidence>
<accession>A0A2T5GSI2</accession>
<name>A0A2T5GSI2_9SPHN</name>
<evidence type="ECO:0000313" key="2">
    <source>
        <dbReference type="Proteomes" id="UP000244189"/>
    </source>
</evidence>
<organism evidence="1 2">
    <name type="scientific">Sphingomonas aurantiaca</name>
    <dbReference type="NCBI Taxonomy" id="185949"/>
    <lineage>
        <taxon>Bacteria</taxon>
        <taxon>Pseudomonadati</taxon>
        <taxon>Pseudomonadota</taxon>
        <taxon>Alphaproteobacteria</taxon>
        <taxon>Sphingomonadales</taxon>
        <taxon>Sphingomonadaceae</taxon>
        <taxon>Sphingomonas</taxon>
    </lineage>
</organism>
<dbReference type="EMBL" id="QAOG01000001">
    <property type="protein sequence ID" value="PTQ62288.1"/>
    <property type="molecule type" value="Genomic_DNA"/>
</dbReference>
<dbReference type="AlphaFoldDB" id="A0A2T5GSI2"/>
<dbReference type="RefSeq" id="WP_146168761.1">
    <property type="nucleotide sequence ID" value="NZ_QAOG01000001.1"/>
</dbReference>
<keyword evidence="2" id="KW-1185">Reference proteome</keyword>
<gene>
    <name evidence="1" type="ORF">C8J26_0567</name>
</gene>
<dbReference type="Proteomes" id="UP000244189">
    <property type="component" value="Unassembled WGS sequence"/>
</dbReference>
<reference evidence="1 2" key="1">
    <citation type="submission" date="2018-04" db="EMBL/GenBank/DDBJ databases">
        <title>Genomic Encyclopedia of Type Strains, Phase III (KMG-III): the genomes of soil and plant-associated and newly described type strains.</title>
        <authorList>
            <person name="Whitman W."/>
        </authorList>
    </citation>
    <scope>NUCLEOTIDE SEQUENCE [LARGE SCALE GENOMIC DNA]</scope>
    <source>
        <strain evidence="1 2">MA101b</strain>
    </source>
</reference>